<evidence type="ECO:0000256" key="2">
    <source>
        <dbReference type="ARBA" id="ARBA00005745"/>
    </source>
</evidence>
<evidence type="ECO:0000313" key="12">
    <source>
        <dbReference type="Proteomes" id="UP000824087"/>
    </source>
</evidence>
<reference evidence="11" key="2">
    <citation type="journal article" date="2021" name="PeerJ">
        <title>Extensive microbial diversity within the chicken gut microbiome revealed by metagenomics and culture.</title>
        <authorList>
            <person name="Gilroy R."/>
            <person name="Ravi A."/>
            <person name="Getino M."/>
            <person name="Pursley I."/>
            <person name="Horton D.L."/>
            <person name="Alikhan N.F."/>
            <person name="Baker D."/>
            <person name="Gharbi K."/>
            <person name="Hall N."/>
            <person name="Watson M."/>
            <person name="Adriaenssens E.M."/>
            <person name="Foster-Nyarko E."/>
            <person name="Jarju S."/>
            <person name="Secka A."/>
            <person name="Antonio M."/>
            <person name="Oren A."/>
            <person name="Chaudhuri R.R."/>
            <person name="La Ragione R."/>
            <person name="Hildebrand F."/>
            <person name="Pallen M.J."/>
        </authorList>
    </citation>
    <scope>NUCLEOTIDE SEQUENCE</scope>
    <source>
        <strain evidence="11">CHK197-8231</strain>
    </source>
</reference>
<dbReference type="AlphaFoldDB" id="A0A9D1HT76"/>
<feature type="transmembrane region" description="Helical" evidence="9">
    <location>
        <begin position="42"/>
        <end position="65"/>
    </location>
</feature>
<dbReference type="PRINTS" id="PR00812">
    <property type="entry name" value="BCTERIALGSPF"/>
</dbReference>
<accession>A0A9D1HT76</accession>
<keyword evidence="5 9" id="KW-0812">Transmembrane</keyword>
<organism evidence="11 12">
    <name type="scientific">Candidatus Fimihabitans intestinipullorum</name>
    <dbReference type="NCBI Taxonomy" id="2840820"/>
    <lineage>
        <taxon>Bacteria</taxon>
        <taxon>Bacillati</taxon>
        <taxon>Mycoplasmatota</taxon>
        <taxon>Mycoplasmatota incertae sedis</taxon>
        <taxon>Candidatus Fimihabitans</taxon>
    </lineage>
</organism>
<comment type="subcellular location">
    <subcellularLocation>
        <location evidence="1">Cell inner membrane</location>
        <topology evidence="1">Multi-pass membrane protein</topology>
    </subcellularLocation>
</comment>
<feature type="transmembrane region" description="Helical" evidence="9">
    <location>
        <begin position="6"/>
        <end position="22"/>
    </location>
</feature>
<dbReference type="PANTHER" id="PTHR30012:SF0">
    <property type="entry name" value="TYPE II SECRETION SYSTEM PROTEIN F-RELATED"/>
    <property type="match status" value="1"/>
</dbReference>
<gene>
    <name evidence="11" type="ORF">IAD49_01330</name>
</gene>
<evidence type="ECO:0000256" key="5">
    <source>
        <dbReference type="ARBA" id="ARBA00022692"/>
    </source>
</evidence>
<dbReference type="Pfam" id="PF00482">
    <property type="entry name" value="T2SSF"/>
    <property type="match status" value="2"/>
</dbReference>
<dbReference type="EMBL" id="DVML01000008">
    <property type="protein sequence ID" value="HIU22201.1"/>
    <property type="molecule type" value="Genomic_DNA"/>
</dbReference>
<evidence type="ECO:0000256" key="6">
    <source>
        <dbReference type="ARBA" id="ARBA00022989"/>
    </source>
</evidence>
<dbReference type="PANTHER" id="PTHR30012">
    <property type="entry name" value="GENERAL SECRETION PATHWAY PROTEIN"/>
    <property type="match status" value="1"/>
</dbReference>
<sequence length="651" mass="75020">MANKPIIFWPCILVYRVVYYAYVGTKVTIHCVLQFIRNFLRYLLIGFIVCCEGVYQIVHMIGMILFHFWKYVYFGILAIGLAVQIGYLFLYDHTLRKFVMIMIANHQERLARKDRRLRELEARRREKEALKEQTRLHNLSVVEEAQRIAEEQRREAEESELRKKQFIEGLEDEAAVEAMLESKQKKTFAQRLEAFFAAIGALPSKIKKVLNSPIGAEKKALREAEKHEALLIDLSKESGEKSDKKILFEYVAKNEDGKIVKGYFEAFSKLEVHSFLISQGFEVYSIRSSKWITFLHGDTGFGSVKIKTKDLIFFITQLSTYIKAGIPLVDSLKILTRQYKNPGYQKVFRTMMYDLTMGDSFSTALEKQGKAFPGLFVNMVKSSELTGELPEVLDDMEEYYTQTEKTKKQMVNALLYPCMVLFVAIVVIIFIMVYVIPQFVEIYSSMDPTAIPAFTLWILDCSHFLRDYGVFILIGVVIFFIIYIYLFKKVQPFRKSMQTILMKIPVLGDVVIYNEVTLFTKTLGSLMAHNVFITDSMEILNRITSNEIYKEMINKTLQNLSTGESISASFKGHWAFPVPAYEMLVTGEKTGELPEMMQKVSSYYQELHETAVARIKTFVEPILIVLLTGVVGVIVLAIVIPMFNMYNTIQE</sequence>
<feature type="transmembrane region" description="Helical" evidence="9">
    <location>
        <begin position="468"/>
        <end position="487"/>
    </location>
</feature>
<dbReference type="InterPro" id="IPR042094">
    <property type="entry name" value="T2SS_GspF_sf"/>
</dbReference>
<feature type="domain" description="Type II secretion system protein GspF" evidence="10">
    <location>
        <begin position="519"/>
        <end position="641"/>
    </location>
</feature>
<feature type="domain" description="Type II secretion system protein GspF" evidence="10">
    <location>
        <begin position="314"/>
        <end position="437"/>
    </location>
</feature>
<dbReference type="Gene3D" id="1.20.81.30">
    <property type="entry name" value="Type II secretion system (T2SS), domain F"/>
    <property type="match status" value="2"/>
</dbReference>
<keyword evidence="4" id="KW-0997">Cell inner membrane</keyword>
<dbReference type="InterPro" id="IPR018076">
    <property type="entry name" value="T2SS_GspF_dom"/>
</dbReference>
<dbReference type="InterPro" id="IPR003004">
    <property type="entry name" value="GspF/PilC"/>
</dbReference>
<evidence type="ECO:0000256" key="7">
    <source>
        <dbReference type="ARBA" id="ARBA00023136"/>
    </source>
</evidence>
<protein>
    <submittedName>
        <fullName evidence="11">Type II secretion system F family protein</fullName>
    </submittedName>
</protein>
<keyword evidence="7 9" id="KW-0472">Membrane</keyword>
<evidence type="ECO:0000256" key="4">
    <source>
        <dbReference type="ARBA" id="ARBA00022519"/>
    </source>
</evidence>
<name>A0A9D1HT76_9BACT</name>
<evidence type="ECO:0000313" key="11">
    <source>
        <dbReference type="EMBL" id="HIU22201.1"/>
    </source>
</evidence>
<comment type="similarity">
    <text evidence="2">Belongs to the GSP F family.</text>
</comment>
<proteinExistence type="inferred from homology"/>
<evidence type="ECO:0000259" key="10">
    <source>
        <dbReference type="Pfam" id="PF00482"/>
    </source>
</evidence>
<evidence type="ECO:0000256" key="9">
    <source>
        <dbReference type="SAM" id="Phobius"/>
    </source>
</evidence>
<feature type="transmembrane region" description="Helical" evidence="9">
    <location>
        <begin position="414"/>
        <end position="436"/>
    </location>
</feature>
<evidence type="ECO:0000256" key="1">
    <source>
        <dbReference type="ARBA" id="ARBA00004429"/>
    </source>
</evidence>
<dbReference type="Proteomes" id="UP000824087">
    <property type="component" value="Unassembled WGS sequence"/>
</dbReference>
<keyword evidence="6 9" id="KW-1133">Transmembrane helix</keyword>
<keyword evidence="3" id="KW-1003">Cell membrane</keyword>
<reference evidence="11" key="1">
    <citation type="submission" date="2020-10" db="EMBL/GenBank/DDBJ databases">
        <authorList>
            <person name="Gilroy R."/>
        </authorList>
    </citation>
    <scope>NUCLEOTIDE SEQUENCE</scope>
    <source>
        <strain evidence="11">CHK197-8231</strain>
    </source>
</reference>
<dbReference type="FunFam" id="1.20.81.30:FF:000001">
    <property type="entry name" value="Type II secretion system protein F"/>
    <property type="match status" value="1"/>
</dbReference>
<feature type="transmembrane region" description="Helical" evidence="9">
    <location>
        <begin position="622"/>
        <end position="643"/>
    </location>
</feature>
<feature type="coiled-coil region" evidence="8">
    <location>
        <begin position="103"/>
        <end position="162"/>
    </location>
</feature>
<dbReference type="GO" id="GO:0005886">
    <property type="term" value="C:plasma membrane"/>
    <property type="evidence" value="ECO:0007669"/>
    <property type="project" value="UniProtKB-SubCell"/>
</dbReference>
<feature type="transmembrane region" description="Helical" evidence="9">
    <location>
        <begin position="71"/>
        <end position="90"/>
    </location>
</feature>
<evidence type="ECO:0000256" key="8">
    <source>
        <dbReference type="SAM" id="Coils"/>
    </source>
</evidence>
<comment type="caution">
    <text evidence="11">The sequence shown here is derived from an EMBL/GenBank/DDBJ whole genome shotgun (WGS) entry which is preliminary data.</text>
</comment>
<evidence type="ECO:0000256" key="3">
    <source>
        <dbReference type="ARBA" id="ARBA00022475"/>
    </source>
</evidence>
<keyword evidence="8" id="KW-0175">Coiled coil</keyword>